<comment type="caution">
    <text evidence="5">The sequence shown here is derived from an EMBL/GenBank/DDBJ whole genome shotgun (WGS) entry which is preliminary data.</text>
</comment>
<dbReference type="GO" id="GO:0006412">
    <property type="term" value="P:translation"/>
    <property type="evidence" value="ECO:0007669"/>
    <property type="project" value="UniProtKB-KW"/>
</dbReference>
<dbReference type="PANTHER" id="PTHR20982:SF3">
    <property type="entry name" value="MITOCHONDRIAL RIBOSOME RECYCLING FACTOR PSEUDO 1"/>
    <property type="match status" value="1"/>
</dbReference>
<dbReference type="InterPro" id="IPR023584">
    <property type="entry name" value="Ribosome_recyc_fac_dom"/>
</dbReference>
<dbReference type="Gene3D" id="1.10.132.20">
    <property type="entry name" value="Ribosome-recycling factor"/>
    <property type="match status" value="1"/>
</dbReference>
<name>A0A2H0UMM8_9BACT</name>
<dbReference type="Pfam" id="PF01765">
    <property type="entry name" value="RRF"/>
    <property type="match status" value="1"/>
</dbReference>
<evidence type="ECO:0000256" key="3">
    <source>
        <dbReference type="SAM" id="MobiDB-lite"/>
    </source>
</evidence>
<evidence type="ECO:0000259" key="4">
    <source>
        <dbReference type="Pfam" id="PF01765"/>
    </source>
</evidence>
<dbReference type="Proteomes" id="UP000230903">
    <property type="component" value="Unassembled WGS sequence"/>
</dbReference>
<evidence type="ECO:0000313" key="6">
    <source>
        <dbReference type="Proteomes" id="UP000230903"/>
    </source>
</evidence>
<dbReference type="InterPro" id="IPR002661">
    <property type="entry name" value="Ribosome_recyc_fac"/>
</dbReference>
<sequence length="183" mass="20922">MEQIIKQFESRVQGVLGALREELSSIRGNRPSPALVEDVKIEYFGSQVPIKQIGAISVVPPREIVISLWDPSNIEQVAKAILDAKRGFNPSVRGQSIYVTLPQLNQERREELLKLAKQVVEKYRIELRNFRNDANKQLDNAETSKEISEDMQAKGRKRIQDAVDRGNKDIEEILKKKEQEISE</sequence>
<evidence type="ECO:0000256" key="2">
    <source>
        <dbReference type="ARBA" id="ARBA00022917"/>
    </source>
</evidence>
<feature type="domain" description="Ribosome recycling factor" evidence="4">
    <location>
        <begin position="19"/>
        <end position="181"/>
    </location>
</feature>
<reference evidence="6" key="1">
    <citation type="submission" date="2017-09" db="EMBL/GenBank/DDBJ databases">
        <title>Depth-based differentiation of microbial function through sediment-hosted aquifers and enrichment of novel symbionts in the deep terrestrial subsurface.</title>
        <authorList>
            <person name="Probst A.J."/>
            <person name="Ladd B."/>
            <person name="Jarett J.K."/>
            <person name="Geller-Mcgrath D.E."/>
            <person name="Sieber C.M.K."/>
            <person name="Emerson J.B."/>
            <person name="Anantharaman K."/>
            <person name="Thomas B.C."/>
            <person name="Malmstrom R."/>
            <person name="Stieglmeier M."/>
            <person name="Klingl A."/>
            <person name="Woyke T."/>
            <person name="Ryan C.M."/>
            <person name="Banfield J.F."/>
        </authorList>
    </citation>
    <scope>NUCLEOTIDE SEQUENCE [LARGE SCALE GENOMIC DNA]</scope>
</reference>
<dbReference type="InterPro" id="IPR036191">
    <property type="entry name" value="RRF_sf"/>
</dbReference>
<gene>
    <name evidence="5" type="ORF">COU10_03500</name>
</gene>
<feature type="region of interest" description="Disordered" evidence="3">
    <location>
        <begin position="139"/>
        <end position="162"/>
    </location>
</feature>
<dbReference type="Gene3D" id="3.30.1360.40">
    <property type="match status" value="1"/>
</dbReference>
<dbReference type="EMBL" id="PFBC01000053">
    <property type="protein sequence ID" value="PIR87664.1"/>
    <property type="molecule type" value="Genomic_DNA"/>
</dbReference>
<accession>A0A2H0UMM8</accession>
<dbReference type="PANTHER" id="PTHR20982">
    <property type="entry name" value="RIBOSOME RECYCLING FACTOR"/>
    <property type="match status" value="1"/>
</dbReference>
<dbReference type="FunFam" id="3.30.1360.40:FF:000001">
    <property type="entry name" value="Ribosome-recycling factor"/>
    <property type="match status" value="1"/>
</dbReference>
<proteinExistence type="inferred from homology"/>
<comment type="similarity">
    <text evidence="1">Belongs to the RRF family.</text>
</comment>
<keyword evidence="2" id="KW-0648">Protein biosynthesis</keyword>
<feature type="compositionally biased region" description="Basic and acidic residues" evidence="3">
    <location>
        <begin position="142"/>
        <end position="162"/>
    </location>
</feature>
<dbReference type="GO" id="GO:0043023">
    <property type="term" value="F:ribosomal large subunit binding"/>
    <property type="evidence" value="ECO:0007669"/>
    <property type="project" value="TreeGrafter"/>
</dbReference>
<evidence type="ECO:0000313" key="5">
    <source>
        <dbReference type="EMBL" id="PIR87664.1"/>
    </source>
</evidence>
<organism evidence="5 6">
    <name type="scientific">Candidatus Harrisonbacteria bacterium CG10_big_fil_rev_8_21_14_0_10_45_28</name>
    <dbReference type="NCBI Taxonomy" id="1974586"/>
    <lineage>
        <taxon>Bacteria</taxon>
        <taxon>Candidatus Harrisoniibacteriota</taxon>
    </lineage>
</organism>
<dbReference type="CDD" id="cd00520">
    <property type="entry name" value="RRF"/>
    <property type="match status" value="1"/>
</dbReference>
<evidence type="ECO:0000256" key="1">
    <source>
        <dbReference type="ARBA" id="ARBA00005912"/>
    </source>
</evidence>
<dbReference type="SUPFAM" id="SSF55194">
    <property type="entry name" value="Ribosome recycling factor, RRF"/>
    <property type="match status" value="1"/>
</dbReference>
<protein>
    <submittedName>
        <fullName evidence="5">Ribosome recycling factor</fullName>
    </submittedName>
</protein>
<dbReference type="AlphaFoldDB" id="A0A2H0UMM8"/>
<dbReference type="NCBIfam" id="TIGR00496">
    <property type="entry name" value="frr"/>
    <property type="match status" value="1"/>
</dbReference>